<dbReference type="GeneID" id="34237255"/>
<keyword evidence="4 6" id="KW-1133">Transmembrane helix</keyword>
<gene>
    <name evidence="7" type="ordered locus">Acav_0077</name>
</gene>
<dbReference type="GO" id="GO:0005886">
    <property type="term" value="C:plasma membrane"/>
    <property type="evidence" value="ECO:0007669"/>
    <property type="project" value="UniProtKB-SubCell"/>
</dbReference>
<evidence type="ECO:0000256" key="5">
    <source>
        <dbReference type="ARBA" id="ARBA00023136"/>
    </source>
</evidence>
<dbReference type="RefSeq" id="WP_013592592.1">
    <property type="nucleotide sequence ID" value="NC_015138.1"/>
</dbReference>
<feature type="transmembrane region" description="Helical" evidence="6">
    <location>
        <begin position="278"/>
        <end position="303"/>
    </location>
</feature>
<sequence length="317" mass="33361">MNPRTAVTAALACTAAYVAALVWADARNQVFAQLPRVAAWMPGLAAVAFASYGLRYARWHWLLRRAGHGVPAMPGFAGYLAGFAFTATPGKVGELVRARYFTRWGVPASRTLSAFVYERALDLLAVALLAALAVPSGRLFGIVLAFVTGLIGAVAAVAARPRWLLRLAARMRAMGWRRLARTGRMLALGLAGCRLWLTPRDMAVSFGLGLAAWTITAASFAWLLQGLDIAMPLRAALSTYPTAMLAGAASMLPGGIGTTEATIVALLALHAVPLGTATLAAVGIRFATLWVAVACGFAAIGWLERHAPGGSPRAQRP</sequence>
<comment type="subcellular location">
    <subcellularLocation>
        <location evidence="1">Cell membrane</location>
        <topology evidence="1">Multi-pass membrane protein</topology>
    </subcellularLocation>
</comment>
<keyword evidence="2" id="KW-1003">Cell membrane</keyword>
<evidence type="ECO:0000256" key="1">
    <source>
        <dbReference type="ARBA" id="ARBA00004651"/>
    </source>
</evidence>
<dbReference type="PANTHER" id="PTHR39087:SF2">
    <property type="entry name" value="UPF0104 MEMBRANE PROTEIN MJ1595"/>
    <property type="match status" value="1"/>
</dbReference>
<evidence type="ECO:0000313" key="7">
    <source>
        <dbReference type="EMBL" id="ADX44004.1"/>
    </source>
</evidence>
<dbReference type="Pfam" id="PF03706">
    <property type="entry name" value="LPG_synthase_TM"/>
    <property type="match status" value="1"/>
</dbReference>
<dbReference type="KEGG" id="aaa:Acav_0077"/>
<feature type="transmembrane region" description="Helical" evidence="6">
    <location>
        <begin position="245"/>
        <end position="272"/>
    </location>
</feature>
<feature type="transmembrane region" description="Helical" evidence="6">
    <location>
        <begin position="179"/>
        <end position="197"/>
    </location>
</feature>
<dbReference type="OrthoDB" id="9799911at2"/>
<feature type="transmembrane region" description="Helical" evidence="6">
    <location>
        <begin position="140"/>
        <end position="159"/>
    </location>
</feature>
<evidence type="ECO:0000256" key="3">
    <source>
        <dbReference type="ARBA" id="ARBA00022692"/>
    </source>
</evidence>
<feature type="transmembrane region" description="Helical" evidence="6">
    <location>
        <begin position="34"/>
        <end position="54"/>
    </location>
</feature>
<keyword evidence="3 6" id="KW-0812">Transmembrane</keyword>
<accession>F0Q0C1</accession>
<protein>
    <submittedName>
        <fullName evidence="7">Lysylphosphatidylglycerol synthetase/UPF0104</fullName>
    </submittedName>
</protein>
<dbReference type="Proteomes" id="UP000002482">
    <property type="component" value="Chromosome"/>
</dbReference>
<name>F0Q0C1_PARA1</name>
<dbReference type="EMBL" id="CP002521">
    <property type="protein sequence ID" value="ADX44004.1"/>
    <property type="molecule type" value="Genomic_DNA"/>
</dbReference>
<reference evidence="7" key="1">
    <citation type="submission" date="2011-02" db="EMBL/GenBank/DDBJ databases">
        <title>Complete sequence of Acidovorax avenae subsp. avenae ATCC 19860.</title>
        <authorList>
            <consortium name="US DOE Joint Genome Institute"/>
            <person name="Lucas S."/>
            <person name="Copeland A."/>
            <person name="Lapidus A."/>
            <person name="Cheng J.-F."/>
            <person name="Goodwin L."/>
            <person name="Pitluck S."/>
            <person name="Chertkov O."/>
            <person name="Held B."/>
            <person name="Detter J.C."/>
            <person name="Han C."/>
            <person name="Tapia R."/>
            <person name="Land M."/>
            <person name="Hauser L."/>
            <person name="Kyrpides N."/>
            <person name="Ivanova N."/>
            <person name="Ovchinnikova G."/>
            <person name="Pagani I."/>
            <person name="Gordon S."/>
            <person name="Woyke T."/>
        </authorList>
    </citation>
    <scope>NUCLEOTIDE SEQUENCE</scope>
    <source>
        <strain evidence="7">ATCC 19860</strain>
    </source>
</reference>
<feature type="transmembrane region" description="Helical" evidence="6">
    <location>
        <begin position="203"/>
        <end position="224"/>
    </location>
</feature>
<evidence type="ECO:0000256" key="4">
    <source>
        <dbReference type="ARBA" id="ARBA00022989"/>
    </source>
</evidence>
<dbReference type="HOGENOM" id="CLU_075280_0_0_4"/>
<organism evidence="7 8">
    <name type="scientific">Paracidovorax avenae (strain ATCC 19860 / DSM 7227 / CCUG 15838 / JCM 20985 / LMG 2117 / NCPPB 1011)</name>
    <name type="common">Acidovorax avenae</name>
    <dbReference type="NCBI Taxonomy" id="643561"/>
    <lineage>
        <taxon>Bacteria</taxon>
        <taxon>Pseudomonadati</taxon>
        <taxon>Pseudomonadota</taxon>
        <taxon>Betaproteobacteria</taxon>
        <taxon>Burkholderiales</taxon>
        <taxon>Comamonadaceae</taxon>
        <taxon>Paracidovorax</taxon>
    </lineage>
</organism>
<evidence type="ECO:0000313" key="8">
    <source>
        <dbReference type="Proteomes" id="UP000002482"/>
    </source>
</evidence>
<dbReference type="PANTHER" id="PTHR39087">
    <property type="entry name" value="UPF0104 MEMBRANE PROTEIN MJ1595"/>
    <property type="match status" value="1"/>
</dbReference>
<proteinExistence type="predicted"/>
<dbReference type="AlphaFoldDB" id="F0Q0C1"/>
<dbReference type="InterPro" id="IPR022791">
    <property type="entry name" value="L-PG_synthase/AglD"/>
</dbReference>
<evidence type="ECO:0000256" key="2">
    <source>
        <dbReference type="ARBA" id="ARBA00022475"/>
    </source>
</evidence>
<evidence type="ECO:0000256" key="6">
    <source>
        <dbReference type="SAM" id="Phobius"/>
    </source>
</evidence>
<keyword evidence="5 6" id="KW-0472">Membrane</keyword>
<keyword evidence="8" id="KW-1185">Reference proteome</keyword>